<keyword evidence="3" id="KW-1185">Reference proteome</keyword>
<accession>A0A068NWY5</accession>
<dbReference type="KEGG" id="fgi:OP10G_4583"/>
<dbReference type="HOGENOM" id="CLU_1198340_0_0_0"/>
<gene>
    <name evidence="2" type="ORF">OP10G_4583</name>
</gene>
<dbReference type="AlphaFoldDB" id="A0A068NWY5"/>
<evidence type="ECO:0000256" key="1">
    <source>
        <dbReference type="SAM" id="Phobius"/>
    </source>
</evidence>
<organism evidence="2 3">
    <name type="scientific">Fimbriimonas ginsengisoli Gsoil 348</name>
    <dbReference type="NCBI Taxonomy" id="661478"/>
    <lineage>
        <taxon>Bacteria</taxon>
        <taxon>Bacillati</taxon>
        <taxon>Armatimonadota</taxon>
        <taxon>Fimbriimonadia</taxon>
        <taxon>Fimbriimonadales</taxon>
        <taxon>Fimbriimonadaceae</taxon>
        <taxon>Fimbriimonas</taxon>
    </lineage>
</organism>
<evidence type="ECO:0000313" key="2">
    <source>
        <dbReference type="EMBL" id="AIE87951.1"/>
    </source>
</evidence>
<dbReference type="EMBL" id="CP007139">
    <property type="protein sequence ID" value="AIE87951.1"/>
    <property type="molecule type" value="Genomic_DNA"/>
</dbReference>
<proteinExistence type="predicted"/>
<reference evidence="2 3" key="1">
    <citation type="journal article" date="2014" name="PLoS ONE">
        <title>The first complete genome sequence of the class fimbriimonadia in the phylum armatimonadetes.</title>
        <authorList>
            <person name="Hu Z.Y."/>
            <person name="Wang Y.Z."/>
            <person name="Im W.T."/>
            <person name="Wang S.Y."/>
            <person name="Zhao G.P."/>
            <person name="Zheng H.J."/>
            <person name="Quan Z.X."/>
        </authorList>
    </citation>
    <scope>NUCLEOTIDE SEQUENCE [LARGE SCALE GENOMIC DNA]</scope>
    <source>
        <strain evidence="2">Gsoil 348</strain>
    </source>
</reference>
<evidence type="ECO:0000313" key="3">
    <source>
        <dbReference type="Proteomes" id="UP000027982"/>
    </source>
</evidence>
<protein>
    <submittedName>
        <fullName evidence="2">Uncharacterized protein</fullName>
    </submittedName>
</protein>
<feature type="transmembrane region" description="Helical" evidence="1">
    <location>
        <begin position="24"/>
        <end position="44"/>
    </location>
</feature>
<keyword evidence="1" id="KW-0812">Transmembrane</keyword>
<keyword evidence="1" id="KW-0472">Membrane</keyword>
<dbReference type="RefSeq" id="WP_025228174.1">
    <property type="nucleotide sequence ID" value="NZ_CP007139.1"/>
</dbReference>
<name>A0A068NWY5_FIMGI</name>
<sequence>MEIPPIIDPARAPAPPEPPPLPGWVFPSIIGSGIFGMVLGGLIVSTAQRAANTVPPLRHFGEEKREANGAGGWFRYQFPDLGMSLELPREPRTSQLQFRRANPISRFSGWALYTVRSPYLYVDITAYRYAPGFHTTLSQDRTTVISNLKERYLTLKTVKQDSTKVDGENAERIDVAYSEPGRGNSDAVVYCFKHSGLTLFMRAIYWDSDKTTGLADADRLFKSIHLTEPLP</sequence>
<keyword evidence="1" id="KW-1133">Transmembrane helix</keyword>
<dbReference type="STRING" id="661478.OP10G_4583"/>
<dbReference type="Proteomes" id="UP000027982">
    <property type="component" value="Chromosome"/>
</dbReference>